<dbReference type="SUPFAM" id="SSF53041">
    <property type="entry name" value="Resolvase-like"/>
    <property type="match status" value="1"/>
</dbReference>
<comment type="caution">
    <text evidence="2">The sequence shown here is derived from an EMBL/GenBank/DDBJ whole genome shotgun (WGS) entry which is preliminary data.</text>
</comment>
<evidence type="ECO:0000313" key="2">
    <source>
        <dbReference type="EMBL" id="CAK0798571.1"/>
    </source>
</evidence>
<gene>
    <name evidence="2" type="ORF">PCOR1329_LOCUS7286</name>
</gene>
<reference evidence="2" key="1">
    <citation type="submission" date="2023-10" db="EMBL/GenBank/DDBJ databases">
        <authorList>
            <person name="Chen Y."/>
            <person name="Shah S."/>
            <person name="Dougan E. K."/>
            <person name="Thang M."/>
            <person name="Chan C."/>
        </authorList>
    </citation>
    <scope>NUCLEOTIDE SEQUENCE [LARGE SCALE GENOMIC DNA]</scope>
</reference>
<name>A0ABN9Q2D2_9DINO</name>
<accession>A0ABN9Q2D2</accession>
<dbReference type="Gene3D" id="3.40.50.1390">
    <property type="entry name" value="Resolvase, N-terminal catalytic domain"/>
    <property type="match status" value="1"/>
</dbReference>
<keyword evidence="3" id="KW-1185">Reference proteome</keyword>
<dbReference type="EMBL" id="CAUYUJ010001974">
    <property type="protein sequence ID" value="CAK0798571.1"/>
    <property type="molecule type" value="Genomic_DNA"/>
</dbReference>
<evidence type="ECO:0000313" key="3">
    <source>
        <dbReference type="Proteomes" id="UP001189429"/>
    </source>
</evidence>
<feature type="domain" description="Resolvase/invertase-type recombinase catalytic" evidence="1">
    <location>
        <begin position="32"/>
        <end position="102"/>
    </location>
</feature>
<organism evidence="2 3">
    <name type="scientific">Prorocentrum cordatum</name>
    <dbReference type="NCBI Taxonomy" id="2364126"/>
    <lineage>
        <taxon>Eukaryota</taxon>
        <taxon>Sar</taxon>
        <taxon>Alveolata</taxon>
        <taxon>Dinophyceae</taxon>
        <taxon>Prorocentrales</taxon>
        <taxon>Prorocentraceae</taxon>
        <taxon>Prorocentrum</taxon>
    </lineage>
</organism>
<evidence type="ECO:0000259" key="1">
    <source>
        <dbReference type="Pfam" id="PF00239"/>
    </source>
</evidence>
<protein>
    <recommendedName>
        <fullName evidence="1">Resolvase/invertase-type recombinase catalytic domain-containing protein</fullName>
    </recommendedName>
</protein>
<dbReference type="InterPro" id="IPR006119">
    <property type="entry name" value="Resolv_N"/>
</dbReference>
<dbReference type="Proteomes" id="UP001189429">
    <property type="component" value="Unassembled WGS sequence"/>
</dbReference>
<feature type="non-terminal residue" evidence="2">
    <location>
        <position position="1"/>
    </location>
</feature>
<dbReference type="Pfam" id="PF00239">
    <property type="entry name" value="Resolvase"/>
    <property type="match status" value="1"/>
</dbReference>
<dbReference type="InterPro" id="IPR036162">
    <property type="entry name" value="Resolvase-like_N_sf"/>
</dbReference>
<proteinExistence type="predicted"/>
<sequence length="130" mass="14149">SRLRPPGTSVEPPCASVCPTMAPASSKLTRVCIYTRTSSQANVGDSKDSESRQVRCCQNYARPNKLVAKACDIFHECISGTEDLQTRPTFNRMIDHCYKNNGGYFDHSVRGQYPPGAGRHCPGDGGPVVD</sequence>